<dbReference type="EMBL" id="JAYMYQ010000003">
    <property type="protein sequence ID" value="KAK7345577.1"/>
    <property type="molecule type" value="Genomic_DNA"/>
</dbReference>
<feature type="binding site" evidence="5">
    <location>
        <position position="75"/>
    </location>
    <ligand>
        <name>ATP</name>
        <dbReference type="ChEBI" id="CHEBI:30616"/>
    </ligand>
</feature>
<dbReference type="PROSITE" id="PS50011">
    <property type="entry name" value="PROTEIN_KINASE_DOM"/>
    <property type="match status" value="1"/>
</dbReference>
<keyword evidence="6" id="KW-0723">Serine/threonine-protein kinase</keyword>
<accession>A0AAN9M5E6</accession>
<keyword evidence="4 5" id="KW-0067">ATP-binding</keyword>
<dbReference type="InterPro" id="IPR008271">
    <property type="entry name" value="Ser/Thr_kinase_AS"/>
</dbReference>
<keyword evidence="3" id="KW-0418">Kinase</keyword>
<keyword evidence="9" id="KW-1185">Reference proteome</keyword>
<dbReference type="GO" id="GO:0004674">
    <property type="term" value="F:protein serine/threonine kinase activity"/>
    <property type="evidence" value="ECO:0007669"/>
    <property type="project" value="UniProtKB-KW"/>
</dbReference>
<evidence type="ECO:0000259" key="7">
    <source>
        <dbReference type="PROSITE" id="PS50011"/>
    </source>
</evidence>
<proteinExistence type="inferred from homology"/>
<reference evidence="8 9" key="1">
    <citation type="submission" date="2024-01" db="EMBL/GenBank/DDBJ databases">
        <title>The genomes of 5 underutilized Papilionoideae crops provide insights into root nodulation and disease resistanc.</title>
        <authorList>
            <person name="Jiang F."/>
        </authorList>
    </citation>
    <scope>NUCLEOTIDE SEQUENCE [LARGE SCALE GENOMIC DNA]</scope>
    <source>
        <strain evidence="8">LVBAO_FW01</strain>
        <tissue evidence="8">Leaves</tissue>
    </source>
</reference>
<dbReference type="CDD" id="cd14066">
    <property type="entry name" value="STKc_IRAK"/>
    <property type="match status" value="1"/>
</dbReference>
<sequence length="373" mass="42001">MKIPCSFFSCFSASPTEQNNNDYPEGVNDGDFRVFTYNQLKLATHNFQSSDKIGEGGFGSVYKGRLKDGSFVAVKVLSVEVESMKGEREFVAELATLANIKHQNLVSLKGCCVEGVHRYLVYDYMENNSLHHTFLGSEDRRMRFNWETRRDISIGVARGLVFLHEELKPHIVHRDIKAKNILIDRNFTPKVSDFGLAKLLRDEASYISTRVAGTLGYLAPEYANSGQVSRKSDVYSFGVLLLQIVSGLAVVDAYQDIERFIVEKAWAAYEANDLLKLVDPMLNMNFPKEEALKFLKVGLLCVQETAKFRPKMLEVVDKLTNNNLHMNEVQISKPGFVADLRNIRIKQQNSSQESSSAGATFTSSIWSTVNLAR</sequence>
<dbReference type="Gene3D" id="1.10.510.10">
    <property type="entry name" value="Transferase(Phosphotransferase) domain 1"/>
    <property type="match status" value="1"/>
</dbReference>
<dbReference type="Gene3D" id="3.30.200.20">
    <property type="entry name" value="Phosphorylase Kinase, domain 1"/>
    <property type="match status" value="1"/>
</dbReference>
<dbReference type="InterPro" id="IPR017441">
    <property type="entry name" value="Protein_kinase_ATP_BS"/>
</dbReference>
<feature type="domain" description="Protein kinase" evidence="7">
    <location>
        <begin position="47"/>
        <end position="300"/>
    </location>
</feature>
<evidence type="ECO:0000313" key="8">
    <source>
        <dbReference type="EMBL" id="KAK7345577.1"/>
    </source>
</evidence>
<dbReference type="PANTHER" id="PTHR47973">
    <property type="entry name" value="CYSTEINE-RICH RECEPTOR-LIKE PROTEIN KINASE 3"/>
    <property type="match status" value="1"/>
</dbReference>
<organism evidence="8 9">
    <name type="scientific">Canavalia gladiata</name>
    <name type="common">Sword bean</name>
    <name type="synonym">Dolichos gladiatus</name>
    <dbReference type="NCBI Taxonomy" id="3824"/>
    <lineage>
        <taxon>Eukaryota</taxon>
        <taxon>Viridiplantae</taxon>
        <taxon>Streptophyta</taxon>
        <taxon>Embryophyta</taxon>
        <taxon>Tracheophyta</taxon>
        <taxon>Spermatophyta</taxon>
        <taxon>Magnoliopsida</taxon>
        <taxon>eudicotyledons</taxon>
        <taxon>Gunneridae</taxon>
        <taxon>Pentapetalae</taxon>
        <taxon>rosids</taxon>
        <taxon>fabids</taxon>
        <taxon>Fabales</taxon>
        <taxon>Fabaceae</taxon>
        <taxon>Papilionoideae</taxon>
        <taxon>50 kb inversion clade</taxon>
        <taxon>NPAAA clade</taxon>
        <taxon>indigoferoid/millettioid clade</taxon>
        <taxon>Phaseoleae</taxon>
        <taxon>Canavalia</taxon>
    </lineage>
</organism>
<dbReference type="Proteomes" id="UP001367508">
    <property type="component" value="Unassembled WGS sequence"/>
</dbReference>
<keyword evidence="2 5" id="KW-0547">Nucleotide-binding</keyword>
<dbReference type="GO" id="GO:0005524">
    <property type="term" value="F:ATP binding"/>
    <property type="evidence" value="ECO:0007669"/>
    <property type="project" value="UniProtKB-UniRule"/>
</dbReference>
<dbReference type="AlphaFoldDB" id="A0AAN9M5E6"/>
<dbReference type="Pfam" id="PF00069">
    <property type="entry name" value="Pkinase"/>
    <property type="match status" value="1"/>
</dbReference>
<evidence type="ECO:0000256" key="3">
    <source>
        <dbReference type="ARBA" id="ARBA00022777"/>
    </source>
</evidence>
<dbReference type="PROSITE" id="PS00108">
    <property type="entry name" value="PROTEIN_KINASE_ST"/>
    <property type="match status" value="1"/>
</dbReference>
<dbReference type="SUPFAM" id="SSF56112">
    <property type="entry name" value="Protein kinase-like (PK-like)"/>
    <property type="match status" value="1"/>
</dbReference>
<evidence type="ECO:0000256" key="1">
    <source>
        <dbReference type="ARBA" id="ARBA00022679"/>
    </source>
</evidence>
<evidence type="ECO:0000313" key="9">
    <source>
        <dbReference type="Proteomes" id="UP001367508"/>
    </source>
</evidence>
<evidence type="ECO:0000256" key="5">
    <source>
        <dbReference type="PROSITE-ProRule" id="PRU10141"/>
    </source>
</evidence>
<evidence type="ECO:0000256" key="2">
    <source>
        <dbReference type="ARBA" id="ARBA00022741"/>
    </source>
</evidence>
<dbReference type="PROSITE" id="PS00107">
    <property type="entry name" value="PROTEIN_KINASE_ATP"/>
    <property type="match status" value="1"/>
</dbReference>
<dbReference type="FunFam" id="3.30.200.20:FF:000421">
    <property type="entry name" value="Serine/threonine-protein kinase receptor"/>
    <property type="match status" value="1"/>
</dbReference>
<keyword evidence="1" id="KW-0808">Transferase</keyword>
<dbReference type="InterPro" id="IPR011009">
    <property type="entry name" value="Kinase-like_dom_sf"/>
</dbReference>
<evidence type="ECO:0000256" key="4">
    <source>
        <dbReference type="ARBA" id="ARBA00022840"/>
    </source>
</evidence>
<protein>
    <recommendedName>
        <fullName evidence="7">Protein kinase domain-containing protein</fullName>
    </recommendedName>
</protein>
<comment type="caution">
    <text evidence="8">The sequence shown here is derived from an EMBL/GenBank/DDBJ whole genome shotgun (WGS) entry which is preliminary data.</text>
</comment>
<dbReference type="FunFam" id="1.10.510.10:FF:001106">
    <property type="entry name" value="Probable LRR receptor-like serine/threonine-protein kinase At1g29720"/>
    <property type="match status" value="1"/>
</dbReference>
<dbReference type="InterPro" id="IPR052059">
    <property type="entry name" value="CR_Ser/Thr_kinase"/>
</dbReference>
<evidence type="ECO:0000256" key="6">
    <source>
        <dbReference type="RuleBase" id="RU000304"/>
    </source>
</evidence>
<comment type="similarity">
    <text evidence="6">Belongs to the protein kinase superfamily.</text>
</comment>
<gene>
    <name evidence="8" type="ORF">VNO77_16182</name>
</gene>
<dbReference type="InterPro" id="IPR000719">
    <property type="entry name" value="Prot_kinase_dom"/>
</dbReference>
<name>A0AAN9M5E6_CANGL</name>
<dbReference type="SMART" id="SM00220">
    <property type="entry name" value="S_TKc"/>
    <property type="match status" value="1"/>
</dbReference>